<feature type="domain" description="Helix-turn-helix" evidence="1">
    <location>
        <begin position="25"/>
        <end position="73"/>
    </location>
</feature>
<name>A0A0S6UD34_NEOTH</name>
<accession>A0A0S6UD34</accession>
<dbReference type="InterPro" id="IPR009061">
    <property type="entry name" value="DNA-bd_dom_put_sf"/>
</dbReference>
<dbReference type="NCBIfam" id="TIGR01764">
    <property type="entry name" value="excise"/>
    <property type="match status" value="1"/>
</dbReference>
<dbReference type="GO" id="GO:0003677">
    <property type="term" value="F:DNA binding"/>
    <property type="evidence" value="ECO:0007669"/>
    <property type="project" value="InterPro"/>
</dbReference>
<sequence length="84" mass="9507">MLQVVSFVSYNRAVRRGRLMNGNSYLTVQEIAEKYKVTSAAVHKWIKEGRLKAIKLGRVWRIPESALREFIEGGGEKGENKAEG</sequence>
<dbReference type="SUPFAM" id="SSF46955">
    <property type="entry name" value="Putative DNA-binding domain"/>
    <property type="match status" value="1"/>
</dbReference>
<dbReference type="EMBL" id="DF238840">
    <property type="protein sequence ID" value="GAF26890.1"/>
    <property type="molecule type" value="Genomic_DNA"/>
</dbReference>
<gene>
    <name evidence="2" type="ORF">MTY_2230</name>
</gene>
<dbReference type="Pfam" id="PF12728">
    <property type="entry name" value="HTH_17"/>
    <property type="match status" value="1"/>
</dbReference>
<evidence type="ECO:0000313" key="2">
    <source>
        <dbReference type="EMBL" id="GAF26890.1"/>
    </source>
</evidence>
<protein>
    <submittedName>
        <fullName evidence="2">Site-specific recombinases, DNA invertase Pin homologs</fullName>
    </submittedName>
</protein>
<dbReference type="InterPro" id="IPR010093">
    <property type="entry name" value="SinI_DNA-bd"/>
</dbReference>
<organism evidence="2">
    <name type="scientific">Moorella thermoacetica Y72</name>
    <dbReference type="NCBI Taxonomy" id="1325331"/>
    <lineage>
        <taxon>Bacteria</taxon>
        <taxon>Bacillati</taxon>
        <taxon>Bacillota</taxon>
        <taxon>Clostridia</taxon>
        <taxon>Neomoorellales</taxon>
        <taxon>Neomoorellaceae</taxon>
        <taxon>Neomoorella</taxon>
    </lineage>
</organism>
<dbReference type="AlphaFoldDB" id="A0A0S6UD34"/>
<reference evidence="2" key="1">
    <citation type="journal article" date="2014" name="Gene">
        <title>Genome-guided analysis of transformation efficiency and carbon dioxide assimilation by Moorella thermoacetica Y72.</title>
        <authorList>
            <person name="Tsukahara K."/>
            <person name="Kita A."/>
            <person name="Nakashimada Y."/>
            <person name="Hoshino T."/>
            <person name="Murakami K."/>
        </authorList>
    </citation>
    <scope>NUCLEOTIDE SEQUENCE [LARGE SCALE GENOMIC DNA]</scope>
    <source>
        <strain evidence="2">Y72</strain>
    </source>
</reference>
<dbReference type="InterPro" id="IPR041657">
    <property type="entry name" value="HTH_17"/>
</dbReference>
<dbReference type="Proteomes" id="UP000063718">
    <property type="component" value="Unassembled WGS sequence"/>
</dbReference>
<evidence type="ECO:0000259" key="1">
    <source>
        <dbReference type="Pfam" id="PF12728"/>
    </source>
</evidence>
<proteinExistence type="predicted"/>